<keyword evidence="2" id="KW-1185">Reference proteome</keyword>
<dbReference type="Pfam" id="PF15738">
    <property type="entry name" value="YafQ_toxin"/>
    <property type="match status" value="1"/>
</dbReference>
<accession>A0ABW4IAU2</accession>
<dbReference type="EMBL" id="JBHUDG010000003">
    <property type="protein sequence ID" value="MFD1628686.1"/>
    <property type="molecule type" value="Genomic_DNA"/>
</dbReference>
<evidence type="ECO:0000313" key="1">
    <source>
        <dbReference type="EMBL" id="MFD1628686.1"/>
    </source>
</evidence>
<dbReference type="InterPro" id="IPR035093">
    <property type="entry name" value="RelE/ParE_toxin_dom_sf"/>
</dbReference>
<dbReference type="Proteomes" id="UP001597118">
    <property type="component" value="Unassembled WGS sequence"/>
</dbReference>
<proteinExistence type="predicted"/>
<dbReference type="InterPro" id="IPR004386">
    <property type="entry name" value="Toxin_YafQ-like"/>
</dbReference>
<dbReference type="RefSeq" id="WP_379661599.1">
    <property type="nucleotide sequence ID" value="NZ_JBHUDG010000003.1"/>
</dbReference>
<protein>
    <submittedName>
        <fullName evidence="1">Type II toxin-antitoxin system YafQ family toxin</fullName>
    </submittedName>
</protein>
<evidence type="ECO:0000313" key="2">
    <source>
        <dbReference type="Proteomes" id="UP001597118"/>
    </source>
</evidence>
<sequence length="33" mass="4190">MWECHIQPDWLPIWKRNHKTYSLIRISKHPDLF</sequence>
<comment type="caution">
    <text evidence="1">The sequence shown here is derived from an EMBL/GenBank/DDBJ whole genome shotgun (WGS) entry which is preliminary data.</text>
</comment>
<organism evidence="1 2">
    <name type="scientific">Pseudopedobacter beijingensis</name>
    <dbReference type="NCBI Taxonomy" id="1207056"/>
    <lineage>
        <taxon>Bacteria</taxon>
        <taxon>Pseudomonadati</taxon>
        <taxon>Bacteroidota</taxon>
        <taxon>Sphingobacteriia</taxon>
        <taxon>Sphingobacteriales</taxon>
        <taxon>Sphingobacteriaceae</taxon>
        <taxon>Pseudopedobacter</taxon>
    </lineage>
</organism>
<dbReference type="SUPFAM" id="SSF143011">
    <property type="entry name" value="RelE-like"/>
    <property type="match status" value="1"/>
</dbReference>
<dbReference type="Gene3D" id="3.30.2310.20">
    <property type="entry name" value="RelE-like"/>
    <property type="match status" value="1"/>
</dbReference>
<reference evidence="2" key="1">
    <citation type="journal article" date="2019" name="Int. J. Syst. Evol. Microbiol.">
        <title>The Global Catalogue of Microorganisms (GCM) 10K type strain sequencing project: providing services to taxonomists for standard genome sequencing and annotation.</title>
        <authorList>
            <consortium name="The Broad Institute Genomics Platform"/>
            <consortium name="The Broad Institute Genome Sequencing Center for Infectious Disease"/>
            <person name="Wu L."/>
            <person name="Ma J."/>
        </authorList>
    </citation>
    <scope>NUCLEOTIDE SEQUENCE [LARGE SCALE GENOMIC DNA]</scope>
    <source>
        <strain evidence="2">CCUG 53762</strain>
    </source>
</reference>
<gene>
    <name evidence="1" type="ORF">ACFSAH_02295</name>
</gene>
<name>A0ABW4IAU2_9SPHI</name>